<name>A0A2X0MKN9_9BASI</name>
<feature type="signal peptide" evidence="1">
    <location>
        <begin position="1"/>
        <end position="18"/>
    </location>
</feature>
<gene>
    <name evidence="2" type="primary">BQ5605_C030g10798</name>
    <name evidence="2" type="ORF">BQ5605_C030G10798</name>
</gene>
<keyword evidence="3" id="KW-1185">Reference proteome</keyword>
<evidence type="ECO:0000313" key="3">
    <source>
        <dbReference type="Proteomes" id="UP000249464"/>
    </source>
</evidence>
<proteinExistence type="predicted"/>
<protein>
    <submittedName>
        <fullName evidence="2">BQ5605_C030g10798 protein</fullName>
    </submittedName>
</protein>
<dbReference type="EMBL" id="FQNC01000069">
    <property type="protein sequence ID" value="SGZ08498.1"/>
    <property type="molecule type" value="Genomic_DNA"/>
</dbReference>
<accession>A0A2X0MKN9</accession>
<reference evidence="2 3" key="1">
    <citation type="submission" date="2016-11" db="EMBL/GenBank/DDBJ databases">
        <authorList>
            <person name="Jaros S."/>
            <person name="Januszkiewicz K."/>
            <person name="Wedrychowicz H."/>
        </authorList>
    </citation>
    <scope>NUCLEOTIDE SEQUENCE [LARGE SCALE GENOMIC DNA]</scope>
</reference>
<feature type="chain" id="PRO_5015943210" evidence="1">
    <location>
        <begin position="19"/>
        <end position="117"/>
    </location>
</feature>
<organism evidence="2 3">
    <name type="scientific">Microbotryum silenes-dioicae</name>
    <dbReference type="NCBI Taxonomy" id="796604"/>
    <lineage>
        <taxon>Eukaryota</taxon>
        <taxon>Fungi</taxon>
        <taxon>Dikarya</taxon>
        <taxon>Basidiomycota</taxon>
        <taxon>Pucciniomycotina</taxon>
        <taxon>Microbotryomycetes</taxon>
        <taxon>Microbotryales</taxon>
        <taxon>Microbotryaceae</taxon>
        <taxon>Microbotryum</taxon>
    </lineage>
</organism>
<evidence type="ECO:0000256" key="1">
    <source>
        <dbReference type="SAM" id="SignalP"/>
    </source>
</evidence>
<dbReference type="AlphaFoldDB" id="A0A2X0MKN9"/>
<evidence type="ECO:0000313" key="2">
    <source>
        <dbReference type="EMBL" id="SGZ08498.1"/>
    </source>
</evidence>
<keyword evidence="1" id="KW-0732">Signal</keyword>
<dbReference type="Proteomes" id="UP000249464">
    <property type="component" value="Unassembled WGS sequence"/>
</dbReference>
<sequence length="117" mass="13223">MSFIVRFFLSFLVHPTASYAFTHHLNKMRSSLIILGLLAFTGFVVAQGIDDLSAQDPSLKRLKVVKREKTPCGYCTHHCSYEAAYGGSKPDHRESYIDCYNRLCRNSPDYDCPPSAK</sequence>